<accession>A0ABP7SB39</accession>
<sequence>MATALAHRERPRALGFLPAGLFTPERPLRYVALAWACAFFPSLLLSAIASRILPDHAPAFPEVHPGLLLFLLVVFAPVVETLIMGGILLILKRLFGFVPAVLMSSLGWGIAHSLQAPAWGLVIWWPFLIFSIVFLTWKQRSLAVAFGLPMLVHGLQNLGPALLLVSGLN</sequence>
<keyword evidence="1" id="KW-0812">Transmembrane</keyword>
<dbReference type="InterPro" id="IPR003675">
    <property type="entry name" value="Rce1/LyrA-like_dom"/>
</dbReference>
<feature type="transmembrane region" description="Helical" evidence="1">
    <location>
        <begin position="142"/>
        <end position="165"/>
    </location>
</feature>
<feature type="transmembrane region" description="Helical" evidence="1">
    <location>
        <begin position="117"/>
        <end position="135"/>
    </location>
</feature>
<comment type="caution">
    <text evidence="3">The sequence shown here is derived from an EMBL/GenBank/DDBJ whole genome shotgun (WGS) entry which is preliminary data.</text>
</comment>
<keyword evidence="1" id="KW-0472">Membrane</keyword>
<gene>
    <name evidence="3" type="ORF">GCM10022211_24210</name>
</gene>
<evidence type="ECO:0000256" key="1">
    <source>
        <dbReference type="SAM" id="Phobius"/>
    </source>
</evidence>
<dbReference type="Proteomes" id="UP001501310">
    <property type="component" value="Unassembled WGS sequence"/>
</dbReference>
<evidence type="ECO:0000259" key="2">
    <source>
        <dbReference type="Pfam" id="PF02517"/>
    </source>
</evidence>
<proteinExistence type="predicted"/>
<evidence type="ECO:0000313" key="3">
    <source>
        <dbReference type="EMBL" id="GAA4009303.1"/>
    </source>
</evidence>
<dbReference type="RefSeq" id="WP_344710682.1">
    <property type="nucleotide sequence ID" value="NZ_BAAAZD010000002.1"/>
</dbReference>
<evidence type="ECO:0000313" key="4">
    <source>
        <dbReference type="Proteomes" id="UP001501310"/>
    </source>
</evidence>
<feature type="transmembrane region" description="Helical" evidence="1">
    <location>
        <begin position="65"/>
        <end position="87"/>
    </location>
</feature>
<feature type="transmembrane region" description="Helical" evidence="1">
    <location>
        <begin position="94"/>
        <end position="111"/>
    </location>
</feature>
<keyword evidence="1" id="KW-1133">Transmembrane helix</keyword>
<name>A0ABP7SB39_9SPHN</name>
<protein>
    <recommendedName>
        <fullName evidence="2">CAAX prenyl protease 2/Lysostaphin resistance protein A-like domain-containing protein</fullName>
    </recommendedName>
</protein>
<dbReference type="Pfam" id="PF02517">
    <property type="entry name" value="Rce1-like"/>
    <property type="match status" value="1"/>
</dbReference>
<feature type="domain" description="CAAX prenyl protease 2/Lysostaphin resistance protein A-like" evidence="2">
    <location>
        <begin position="66"/>
        <end position="158"/>
    </location>
</feature>
<feature type="transmembrane region" description="Helical" evidence="1">
    <location>
        <begin position="30"/>
        <end position="53"/>
    </location>
</feature>
<keyword evidence="4" id="KW-1185">Reference proteome</keyword>
<reference evidence="4" key="1">
    <citation type="journal article" date="2019" name="Int. J. Syst. Evol. Microbiol.">
        <title>The Global Catalogue of Microorganisms (GCM) 10K type strain sequencing project: providing services to taxonomists for standard genome sequencing and annotation.</title>
        <authorList>
            <consortium name="The Broad Institute Genomics Platform"/>
            <consortium name="The Broad Institute Genome Sequencing Center for Infectious Disease"/>
            <person name="Wu L."/>
            <person name="Ma J."/>
        </authorList>
    </citation>
    <scope>NUCLEOTIDE SEQUENCE [LARGE SCALE GENOMIC DNA]</scope>
    <source>
        <strain evidence="4">JCM 16603</strain>
    </source>
</reference>
<organism evidence="3 4">
    <name type="scientific">Sphingomonas humi</name>
    <dbReference type="NCBI Taxonomy" id="335630"/>
    <lineage>
        <taxon>Bacteria</taxon>
        <taxon>Pseudomonadati</taxon>
        <taxon>Pseudomonadota</taxon>
        <taxon>Alphaproteobacteria</taxon>
        <taxon>Sphingomonadales</taxon>
        <taxon>Sphingomonadaceae</taxon>
        <taxon>Sphingomonas</taxon>
    </lineage>
</organism>
<dbReference type="EMBL" id="BAAAZD010000002">
    <property type="protein sequence ID" value="GAA4009303.1"/>
    <property type="molecule type" value="Genomic_DNA"/>
</dbReference>